<protein>
    <submittedName>
        <fullName evidence="1">Uncharacterized protein</fullName>
    </submittedName>
</protein>
<dbReference type="EMBL" id="QGHB01000002">
    <property type="protein sequence ID" value="PWK89501.1"/>
    <property type="molecule type" value="Genomic_DNA"/>
</dbReference>
<proteinExistence type="predicted"/>
<dbReference type="AlphaFoldDB" id="A0A316I8E5"/>
<organism evidence="1 2">
    <name type="scientific">Lentzea atacamensis</name>
    <dbReference type="NCBI Taxonomy" id="531938"/>
    <lineage>
        <taxon>Bacteria</taxon>
        <taxon>Bacillati</taxon>
        <taxon>Actinomycetota</taxon>
        <taxon>Actinomycetes</taxon>
        <taxon>Pseudonocardiales</taxon>
        <taxon>Pseudonocardiaceae</taxon>
        <taxon>Lentzea</taxon>
    </lineage>
</organism>
<sequence>MAEDHLTPAERAERGSYVSCIAGALTFTEYRNGLAAAGFTDIEVTPTHEVGDGMHSAIVRATKPADAAAPQNLPIADQNDGACCGVNACCTADENSADPTTTVTDAKVTAGCGCQN</sequence>
<name>A0A316I8E5_9PSEU</name>
<gene>
    <name evidence="1" type="ORF">C8D88_102775</name>
</gene>
<dbReference type="Proteomes" id="UP000246005">
    <property type="component" value="Unassembled WGS sequence"/>
</dbReference>
<dbReference type="InterPro" id="IPR029063">
    <property type="entry name" value="SAM-dependent_MTases_sf"/>
</dbReference>
<evidence type="ECO:0000313" key="2">
    <source>
        <dbReference type="Proteomes" id="UP000246005"/>
    </source>
</evidence>
<dbReference type="Gene3D" id="3.40.50.150">
    <property type="entry name" value="Vaccinia Virus protein VP39"/>
    <property type="match status" value="1"/>
</dbReference>
<reference evidence="1 2" key="1">
    <citation type="submission" date="2018-05" db="EMBL/GenBank/DDBJ databases">
        <title>Genomic Encyclopedia of Type Strains, Phase IV (KMG-IV): sequencing the most valuable type-strain genomes for metagenomic binning, comparative biology and taxonomic classification.</title>
        <authorList>
            <person name="Goeker M."/>
        </authorList>
    </citation>
    <scope>NUCLEOTIDE SEQUENCE [LARGE SCALE GENOMIC DNA]</scope>
    <source>
        <strain evidence="1 2">DSM 45480</strain>
    </source>
</reference>
<comment type="caution">
    <text evidence="1">The sequence shown here is derived from an EMBL/GenBank/DDBJ whole genome shotgun (WGS) entry which is preliminary data.</text>
</comment>
<accession>A0A316I8E5</accession>
<evidence type="ECO:0000313" key="1">
    <source>
        <dbReference type="EMBL" id="PWK89501.1"/>
    </source>
</evidence>